<dbReference type="EMBL" id="PPSL01000002">
    <property type="protein sequence ID" value="PQJ11529.1"/>
    <property type="molecule type" value="Genomic_DNA"/>
</dbReference>
<evidence type="ECO:0000313" key="10">
    <source>
        <dbReference type="EMBL" id="PQJ11529.1"/>
    </source>
</evidence>
<evidence type="ECO:0000256" key="4">
    <source>
        <dbReference type="ARBA" id="ARBA00022692"/>
    </source>
</evidence>
<dbReference type="InterPro" id="IPR038379">
    <property type="entry name" value="SecE_sf"/>
</dbReference>
<keyword evidence="6 9" id="KW-1133">Transmembrane helix</keyword>
<sequence>MSKLGNYIQEAYDELLHKVSWPSWDELQQTTMIVLVALLMVTGIVWGMDFGIKAVLTFIYNLLAK</sequence>
<dbReference type="AlphaFoldDB" id="A0A2S7SX75"/>
<dbReference type="InterPro" id="IPR005807">
    <property type="entry name" value="SecE_bac"/>
</dbReference>
<evidence type="ECO:0000256" key="9">
    <source>
        <dbReference type="HAMAP-Rule" id="MF_00422"/>
    </source>
</evidence>
<evidence type="ECO:0000313" key="11">
    <source>
        <dbReference type="Proteomes" id="UP000239872"/>
    </source>
</evidence>
<protein>
    <recommendedName>
        <fullName evidence="9">Protein translocase subunit SecE</fullName>
    </recommendedName>
</protein>
<dbReference type="Gene3D" id="1.20.5.1030">
    <property type="entry name" value="Preprotein translocase secy subunit"/>
    <property type="match status" value="1"/>
</dbReference>
<keyword evidence="2 9" id="KW-0813">Transport</keyword>
<comment type="similarity">
    <text evidence="9">Belongs to the SecE/SEC61-gamma family.</text>
</comment>
<evidence type="ECO:0000256" key="1">
    <source>
        <dbReference type="ARBA" id="ARBA00004370"/>
    </source>
</evidence>
<dbReference type="GO" id="GO:0008320">
    <property type="term" value="F:protein transmembrane transporter activity"/>
    <property type="evidence" value="ECO:0007669"/>
    <property type="project" value="UniProtKB-UniRule"/>
</dbReference>
<dbReference type="Proteomes" id="UP000239872">
    <property type="component" value="Unassembled WGS sequence"/>
</dbReference>
<keyword evidence="4 9" id="KW-0812">Transmembrane</keyword>
<dbReference type="Pfam" id="PF00584">
    <property type="entry name" value="SecE"/>
    <property type="match status" value="1"/>
</dbReference>
<gene>
    <name evidence="9 10" type="primary">secE</name>
    <name evidence="10" type="ORF">CJD36_006930</name>
</gene>
<dbReference type="RefSeq" id="WP_105038409.1">
    <property type="nucleotide sequence ID" value="NZ_PPSL01000002.1"/>
</dbReference>
<accession>A0A2S7SX75</accession>
<keyword evidence="8 9" id="KW-0472">Membrane</keyword>
<dbReference type="HAMAP" id="MF_00422">
    <property type="entry name" value="SecE"/>
    <property type="match status" value="1"/>
</dbReference>
<dbReference type="OrthoDB" id="9810735at2"/>
<comment type="subunit">
    <text evidence="9">Component of the Sec protein translocase complex. Heterotrimer consisting of SecY, SecE and SecG subunits. The heterotrimers can form oligomers, although 1 heterotrimer is thought to be able to translocate proteins. Interacts with the ribosome. Interacts with SecDF, and other proteins may be involved. Interacts with SecA.</text>
</comment>
<evidence type="ECO:0000256" key="8">
    <source>
        <dbReference type="ARBA" id="ARBA00023136"/>
    </source>
</evidence>
<name>A0A2S7SX75_9BACT</name>
<evidence type="ECO:0000256" key="2">
    <source>
        <dbReference type="ARBA" id="ARBA00022448"/>
    </source>
</evidence>
<organism evidence="10 11">
    <name type="scientific">Flavipsychrobacter stenotrophus</name>
    <dbReference type="NCBI Taxonomy" id="2077091"/>
    <lineage>
        <taxon>Bacteria</taxon>
        <taxon>Pseudomonadati</taxon>
        <taxon>Bacteroidota</taxon>
        <taxon>Chitinophagia</taxon>
        <taxon>Chitinophagales</taxon>
        <taxon>Chitinophagaceae</taxon>
        <taxon>Flavipsychrobacter</taxon>
    </lineage>
</organism>
<keyword evidence="7 9" id="KW-0811">Translocation</keyword>
<proteinExistence type="inferred from homology"/>
<comment type="caution">
    <text evidence="10">The sequence shown here is derived from an EMBL/GenBank/DDBJ whole genome shotgun (WGS) entry which is preliminary data.</text>
</comment>
<reference evidence="10 11" key="1">
    <citation type="submission" date="2018-01" db="EMBL/GenBank/DDBJ databases">
        <title>A novel member of the phylum Bacteroidetes isolated from glacier ice.</title>
        <authorList>
            <person name="Liu Q."/>
            <person name="Xin Y.-H."/>
        </authorList>
    </citation>
    <scope>NUCLEOTIDE SEQUENCE [LARGE SCALE GENOMIC DNA]</scope>
    <source>
        <strain evidence="10 11">RB1R16</strain>
    </source>
</reference>
<dbReference type="NCBIfam" id="TIGR00964">
    <property type="entry name" value="secE_bact"/>
    <property type="match status" value="1"/>
</dbReference>
<dbReference type="GO" id="GO:0006605">
    <property type="term" value="P:protein targeting"/>
    <property type="evidence" value="ECO:0007669"/>
    <property type="project" value="UniProtKB-UniRule"/>
</dbReference>
<dbReference type="InterPro" id="IPR001901">
    <property type="entry name" value="Translocase_SecE/Sec61-g"/>
</dbReference>
<comment type="subcellular location">
    <subcellularLocation>
        <location evidence="9">Cell membrane</location>
        <topology evidence="9">Single-pass membrane protein</topology>
    </subcellularLocation>
    <subcellularLocation>
        <location evidence="1">Membrane</location>
    </subcellularLocation>
</comment>
<dbReference type="GO" id="GO:0065002">
    <property type="term" value="P:intracellular protein transmembrane transport"/>
    <property type="evidence" value="ECO:0007669"/>
    <property type="project" value="UniProtKB-UniRule"/>
</dbReference>
<feature type="transmembrane region" description="Helical" evidence="9">
    <location>
        <begin position="32"/>
        <end position="63"/>
    </location>
</feature>
<comment type="function">
    <text evidence="9">Essential subunit of the Sec protein translocation channel SecYEG. Clamps together the 2 halves of SecY. May contact the channel plug during translocation.</text>
</comment>
<evidence type="ECO:0000256" key="5">
    <source>
        <dbReference type="ARBA" id="ARBA00022927"/>
    </source>
</evidence>
<dbReference type="GO" id="GO:0043952">
    <property type="term" value="P:protein transport by the Sec complex"/>
    <property type="evidence" value="ECO:0007669"/>
    <property type="project" value="UniProtKB-UniRule"/>
</dbReference>
<evidence type="ECO:0000256" key="7">
    <source>
        <dbReference type="ARBA" id="ARBA00023010"/>
    </source>
</evidence>
<evidence type="ECO:0000256" key="6">
    <source>
        <dbReference type="ARBA" id="ARBA00022989"/>
    </source>
</evidence>
<evidence type="ECO:0000256" key="3">
    <source>
        <dbReference type="ARBA" id="ARBA00022475"/>
    </source>
</evidence>
<keyword evidence="11" id="KW-1185">Reference proteome</keyword>
<dbReference type="PANTHER" id="PTHR33910:SF1">
    <property type="entry name" value="PROTEIN TRANSLOCASE SUBUNIT SECE"/>
    <property type="match status" value="1"/>
</dbReference>
<dbReference type="PANTHER" id="PTHR33910">
    <property type="entry name" value="PROTEIN TRANSLOCASE SUBUNIT SECE"/>
    <property type="match status" value="1"/>
</dbReference>
<keyword evidence="3 9" id="KW-1003">Cell membrane</keyword>
<keyword evidence="5 9" id="KW-0653">Protein transport</keyword>
<dbReference type="GO" id="GO:0005886">
    <property type="term" value="C:plasma membrane"/>
    <property type="evidence" value="ECO:0007669"/>
    <property type="project" value="UniProtKB-SubCell"/>
</dbReference>
<dbReference type="GO" id="GO:0009306">
    <property type="term" value="P:protein secretion"/>
    <property type="evidence" value="ECO:0007669"/>
    <property type="project" value="UniProtKB-UniRule"/>
</dbReference>